<evidence type="ECO:0000313" key="3">
    <source>
        <dbReference type="Proteomes" id="UP000027238"/>
    </source>
</evidence>
<dbReference type="eggNOG" id="ENOG502RMC9">
    <property type="taxonomic scope" value="Eukaryota"/>
</dbReference>
<evidence type="ECO:0000256" key="1">
    <source>
        <dbReference type="SAM" id="MobiDB-lite"/>
    </source>
</evidence>
<feature type="region of interest" description="Disordered" evidence="1">
    <location>
        <begin position="289"/>
        <end position="360"/>
    </location>
</feature>
<evidence type="ECO:0008006" key="4">
    <source>
        <dbReference type="Google" id="ProtNLM"/>
    </source>
</evidence>
<protein>
    <recommendedName>
        <fullName evidence="4">HNH nuclease domain-containing protein</fullName>
    </recommendedName>
</protein>
<reference evidence="3" key="1">
    <citation type="journal article" date="2014" name="Genome Announc.">
        <title>Draft genome sequence of Colletotrichum sublineola, a destructive pathogen of cultivated sorghum.</title>
        <authorList>
            <person name="Baroncelli R."/>
            <person name="Sanz-Martin J.M."/>
            <person name="Rech G.E."/>
            <person name="Sukno S.A."/>
            <person name="Thon M.R."/>
        </authorList>
    </citation>
    <scope>NUCLEOTIDE SEQUENCE [LARGE SCALE GENOMIC DNA]</scope>
    <source>
        <strain evidence="3">TX430BB</strain>
    </source>
</reference>
<organism evidence="2 3">
    <name type="scientific">Colletotrichum sublineola</name>
    <name type="common">Sorghum anthracnose fungus</name>
    <dbReference type="NCBI Taxonomy" id="1173701"/>
    <lineage>
        <taxon>Eukaryota</taxon>
        <taxon>Fungi</taxon>
        <taxon>Dikarya</taxon>
        <taxon>Ascomycota</taxon>
        <taxon>Pezizomycotina</taxon>
        <taxon>Sordariomycetes</taxon>
        <taxon>Hypocreomycetidae</taxon>
        <taxon>Glomerellales</taxon>
        <taxon>Glomerellaceae</taxon>
        <taxon>Colletotrichum</taxon>
        <taxon>Colletotrichum graminicola species complex</taxon>
    </lineage>
</organism>
<comment type="caution">
    <text evidence="2">The sequence shown here is derived from an EMBL/GenBank/DDBJ whole genome shotgun (WGS) entry which is preliminary data.</text>
</comment>
<gene>
    <name evidence="2" type="ORF">CSUB01_10359</name>
</gene>
<feature type="region of interest" description="Disordered" evidence="1">
    <location>
        <begin position="165"/>
        <end position="188"/>
    </location>
</feature>
<dbReference type="OrthoDB" id="4851182at2759"/>
<keyword evidence="3" id="KW-1185">Reference proteome</keyword>
<feature type="compositionally biased region" description="Low complexity" evidence="1">
    <location>
        <begin position="310"/>
        <end position="323"/>
    </location>
</feature>
<evidence type="ECO:0000313" key="2">
    <source>
        <dbReference type="EMBL" id="KDN68283.1"/>
    </source>
</evidence>
<dbReference type="Proteomes" id="UP000027238">
    <property type="component" value="Unassembled WGS sequence"/>
</dbReference>
<dbReference type="EMBL" id="JMSE01000687">
    <property type="protein sequence ID" value="KDN68283.1"/>
    <property type="molecule type" value="Genomic_DNA"/>
</dbReference>
<proteinExistence type="predicted"/>
<dbReference type="AlphaFoldDB" id="A0A066XGH4"/>
<dbReference type="HOGENOM" id="CLU_039755_1_1_1"/>
<sequence>MTLIPQVYAELEVLGDEVTSCAQASLWAGLWTMPVGRVQNLLERLRDPTQVDDVHVQLARFNNLFPLLVKTFCTQAFNDETRRNDPKPKRNRAVADSALDRDNQRCVLTAAPHPEFCHIFPFAALKLPLRLSYLLSARTVLWGEDRVKRLRAKLAGRYYASDLSNRPNGNDWTNNPNKKPPSRSAKKPKLQKMWSMKVRFHWLRETNITSLKSVVDFSADPTGMFQEPDIKRPIKAVNRMTWRPIENGQVFTFSAEDRDDLPDYDILLLQWGTLRMWRLAGGADSAMYSDDPYDSDDDKVPAVSQRTAIDPRQSPDNPSSNNSDDYDRSRSRTPVNSNEGPNYGESRDTERDNQAQGGDI</sequence>
<name>A0A066XGH4_COLSU</name>
<accession>A0A066XGH4</accession>